<keyword evidence="1" id="KW-0472">Membrane</keyword>
<dbReference type="Proteomes" id="UP001297361">
    <property type="component" value="Unassembled WGS sequence"/>
</dbReference>
<feature type="transmembrane region" description="Helical" evidence="1">
    <location>
        <begin position="60"/>
        <end position="79"/>
    </location>
</feature>
<evidence type="ECO:0000313" key="3">
    <source>
        <dbReference type="Proteomes" id="UP001297361"/>
    </source>
</evidence>
<name>A0AAJ2X4Y9_XANCA</name>
<dbReference type="PANTHER" id="PTHR41260:SF1">
    <property type="entry name" value="PROTEIN ECSC"/>
    <property type="match status" value="1"/>
</dbReference>
<dbReference type="PANTHER" id="PTHR41260">
    <property type="entry name" value="PROTEIN ECSC"/>
    <property type="match status" value="1"/>
</dbReference>
<dbReference type="RefSeq" id="WP_139327966.1">
    <property type="nucleotide sequence ID" value="NZ_JAJFNJ020000003.1"/>
</dbReference>
<reference evidence="2" key="1">
    <citation type="submission" date="2021-10" db="EMBL/GenBank/DDBJ databases">
        <authorList>
            <person name="Hussein R."/>
            <person name="Harrison J."/>
            <person name="Studholme D.J."/>
            <person name="Vicente J."/>
            <person name="Grant M."/>
        </authorList>
    </citation>
    <scope>NUCLEOTIDE SEQUENCE</scope>
    <source>
        <strain evidence="2">NCPPB 2970</strain>
    </source>
</reference>
<dbReference type="AlphaFoldDB" id="A0AAJ2X4Y9"/>
<evidence type="ECO:0000256" key="1">
    <source>
        <dbReference type="SAM" id="Phobius"/>
    </source>
</evidence>
<dbReference type="InterPro" id="IPR024787">
    <property type="entry name" value="EcsC"/>
</dbReference>
<gene>
    <name evidence="2" type="ORF">LLE72_016335</name>
</gene>
<sequence length="218" mass="23149">MAKELTESKIMQALDFAYDKAMNGLPGLDSAIEMAESYKKQGGTLTDQANSLVRWQNTKAATSGFVTGMGGLLVMPVTIPANLASVYFIQIRMIAAIAYMAGYDVRDDKVRTMVYTCLTGNAAKEILKDAGIQFGKKLAQASINRITGETLIRINKAVGFRLLTKAGTTGVVNFTKMVPFLGGVIGGAVDLAATSLVGNTAIKIFIVKEPEAMAAPEA</sequence>
<dbReference type="GeneID" id="58012332"/>
<accession>A0AAJ2X4Y9</accession>
<protein>
    <submittedName>
        <fullName evidence="2">EcsC family protein</fullName>
    </submittedName>
</protein>
<keyword evidence="1" id="KW-1133">Transmembrane helix</keyword>
<keyword evidence="1" id="KW-0812">Transmembrane</keyword>
<organism evidence="2 3">
    <name type="scientific">Xanthomonas campestris pv. papavericola</name>
    <dbReference type="NCBI Taxonomy" id="487881"/>
    <lineage>
        <taxon>Bacteria</taxon>
        <taxon>Pseudomonadati</taxon>
        <taxon>Pseudomonadota</taxon>
        <taxon>Gammaproteobacteria</taxon>
        <taxon>Lysobacterales</taxon>
        <taxon>Lysobacteraceae</taxon>
        <taxon>Xanthomonas</taxon>
    </lineage>
</organism>
<dbReference type="Pfam" id="PF12787">
    <property type="entry name" value="EcsC"/>
    <property type="match status" value="1"/>
</dbReference>
<comment type="caution">
    <text evidence="2">The sequence shown here is derived from an EMBL/GenBank/DDBJ whole genome shotgun (WGS) entry which is preliminary data.</text>
</comment>
<proteinExistence type="predicted"/>
<reference evidence="2" key="2">
    <citation type="submission" date="2024-01" db="EMBL/GenBank/DDBJ databases">
        <title>Long-read genome sequencing of X. campestris pv. papavericola.</title>
        <authorList>
            <person name="Hussain R.M.F."/>
            <person name="Greer S."/>
            <person name="Harrison J."/>
            <person name="Grant M."/>
            <person name="Vicente J."/>
            <person name="Studholme D.J."/>
        </authorList>
    </citation>
    <scope>NUCLEOTIDE SEQUENCE</scope>
    <source>
        <strain evidence="2">NCPPB 2970</strain>
    </source>
</reference>
<dbReference type="EMBL" id="JAJFNJ020000003">
    <property type="protein sequence ID" value="MEC3889272.1"/>
    <property type="molecule type" value="Genomic_DNA"/>
</dbReference>
<evidence type="ECO:0000313" key="2">
    <source>
        <dbReference type="EMBL" id="MEC3889272.1"/>
    </source>
</evidence>